<dbReference type="EC" id="4.2.1.79" evidence="4"/>
<evidence type="ECO:0000256" key="2">
    <source>
        <dbReference type="ARBA" id="ARBA00005026"/>
    </source>
</evidence>
<evidence type="ECO:0000259" key="7">
    <source>
        <dbReference type="Pfam" id="PF03972"/>
    </source>
</evidence>
<dbReference type="GO" id="GO:0019679">
    <property type="term" value="P:propionate metabolic process, methylcitrate cycle"/>
    <property type="evidence" value="ECO:0007669"/>
    <property type="project" value="InterPro"/>
</dbReference>
<evidence type="ECO:0000313" key="10">
    <source>
        <dbReference type="Proteomes" id="UP000220251"/>
    </source>
</evidence>
<dbReference type="Gene3D" id="1.10.4100.10">
    <property type="entry name" value="2-methylcitrate dehydratase PrpD"/>
    <property type="match status" value="1"/>
</dbReference>
<dbReference type="InterPro" id="IPR042183">
    <property type="entry name" value="MmgE/PrpD_sf_1"/>
</dbReference>
<sequence length="492" mass="55078">MEAHRQEILERKEQLTDYDEPIRKIVRYVGEPLHPGHEALETASLSLLDAYACLAAALKAPGVSRILGGVFEGEDAGGSISIPGTHLRAGLLSGAFQIGSLIRWLDYNDTFLAKEWGHPSDNLGAILAVADYLSGKGRELTVADVLTCLIKAYEVQGTLALENSFNRFGFDHVILVKVASAAVAASMLGGDEQAIASAVSNAFADAGPLRCYRHFPNTGSRKSWAAGDASSRGLLLAGLAIKGEMGYPKVLSTPRWGLADTLFDGAPLSLSGHLGTYIIENILFKVSFPAEFHAQTAVECAIRLHKKIKDRLEEIDRIEIETHEAAIRIIDKKGPLHNYADRDHCLQYMVAVALLNGRLTADDYEDEMAKNPWIDRLRGLMEVTENERFSREYHERDKRSIANSVKVVFRCGTSIKEEFDYPLGHRKRREEAKPRLLKKAEECFKEIYSEDKIARIMQLFHHKELFYKLSIREWMELFHKEGESHDRRSAKS</sequence>
<dbReference type="Pfam" id="PF03972">
    <property type="entry name" value="MmgE_PrpD_N"/>
    <property type="match status" value="1"/>
</dbReference>
<dbReference type="InterPro" id="IPR012705">
    <property type="entry name" value="2Me_IsoCit_deHydtase_PrpD"/>
</dbReference>
<dbReference type="InterPro" id="IPR005656">
    <property type="entry name" value="MmgE_PrpD"/>
</dbReference>
<dbReference type="NCBIfam" id="TIGR02330">
    <property type="entry name" value="prpD"/>
    <property type="match status" value="1"/>
</dbReference>
<dbReference type="InterPro" id="IPR045337">
    <property type="entry name" value="MmgE_PrpD_C"/>
</dbReference>
<dbReference type="NCBIfam" id="NF006943">
    <property type="entry name" value="PRK09425.1"/>
    <property type="match status" value="1"/>
</dbReference>
<evidence type="ECO:0000256" key="5">
    <source>
        <dbReference type="ARBA" id="ARBA00017240"/>
    </source>
</evidence>
<evidence type="ECO:0000259" key="8">
    <source>
        <dbReference type="Pfam" id="PF19305"/>
    </source>
</evidence>
<dbReference type="InterPro" id="IPR036148">
    <property type="entry name" value="MmgE/PrpD_sf"/>
</dbReference>
<dbReference type="Proteomes" id="UP000220251">
    <property type="component" value="Unassembled WGS sequence"/>
</dbReference>
<evidence type="ECO:0000256" key="1">
    <source>
        <dbReference type="ARBA" id="ARBA00000096"/>
    </source>
</evidence>
<evidence type="ECO:0000256" key="3">
    <source>
        <dbReference type="ARBA" id="ARBA00006174"/>
    </source>
</evidence>
<dbReference type="AlphaFoldDB" id="A0A0H5DS40"/>
<accession>A0A0H5DS40</accession>
<dbReference type="OrthoDB" id="9797528at2"/>
<name>A0A0H5DS40_9BACT</name>
<evidence type="ECO:0000256" key="4">
    <source>
        <dbReference type="ARBA" id="ARBA00013124"/>
    </source>
</evidence>
<proteinExistence type="inferred from homology"/>
<dbReference type="Gene3D" id="3.30.1330.120">
    <property type="entry name" value="2-methylcitrate dehydratase PrpD"/>
    <property type="match status" value="1"/>
</dbReference>
<evidence type="ECO:0000313" key="9">
    <source>
        <dbReference type="EMBL" id="CRX39073.1"/>
    </source>
</evidence>
<dbReference type="PANTHER" id="PTHR16943:SF16">
    <property type="entry name" value="2-METHYLCITRATE DEHYDRATASE-RELATED"/>
    <property type="match status" value="1"/>
</dbReference>
<feature type="domain" description="MmgE/PrpD N-terminal" evidence="7">
    <location>
        <begin position="37"/>
        <end position="269"/>
    </location>
</feature>
<comment type="pathway">
    <text evidence="2">Organic acid metabolism; propanoate degradation.</text>
</comment>
<feature type="domain" description="MmgE/PrpD C-terminal" evidence="8">
    <location>
        <begin position="288"/>
        <end position="458"/>
    </location>
</feature>
<dbReference type="GO" id="GO:0047547">
    <property type="term" value="F:2-methylcitrate dehydratase activity"/>
    <property type="evidence" value="ECO:0007669"/>
    <property type="project" value="UniProtKB-EC"/>
</dbReference>
<dbReference type="PANTHER" id="PTHR16943">
    <property type="entry name" value="2-METHYLCITRATE DEHYDRATASE-RELATED"/>
    <property type="match status" value="1"/>
</dbReference>
<keyword evidence="6 9" id="KW-0456">Lyase</keyword>
<dbReference type="InterPro" id="IPR045336">
    <property type="entry name" value="MmgE_PrpD_N"/>
</dbReference>
<reference evidence="10" key="1">
    <citation type="submission" date="2015-06" db="EMBL/GenBank/DDBJ databases">
        <authorList>
            <person name="Bertelli C."/>
        </authorList>
    </citation>
    <scope>NUCLEOTIDE SEQUENCE [LARGE SCALE GENOMIC DNA]</scope>
    <source>
        <strain evidence="10">CRIB-30</strain>
    </source>
</reference>
<dbReference type="SUPFAM" id="SSF103378">
    <property type="entry name" value="2-methylcitrate dehydratase PrpD"/>
    <property type="match status" value="1"/>
</dbReference>
<comment type="similarity">
    <text evidence="3">Belongs to the PrpD family.</text>
</comment>
<organism evidence="9 10">
    <name type="scientific">Estrella lausannensis</name>
    <dbReference type="NCBI Taxonomy" id="483423"/>
    <lineage>
        <taxon>Bacteria</taxon>
        <taxon>Pseudomonadati</taxon>
        <taxon>Chlamydiota</taxon>
        <taxon>Chlamydiia</taxon>
        <taxon>Parachlamydiales</taxon>
        <taxon>Candidatus Criblamydiaceae</taxon>
        <taxon>Estrella</taxon>
    </lineage>
</organism>
<dbReference type="GO" id="GO:0051537">
    <property type="term" value="F:2 iron, 2 sulfur cluster binding"/>
    <property type="evidence" value="ECO:0007669"/>
    <property type="project" value="InterPro"/>
</dbReference>
<dbReference type="RefSeq" id="WP_098038927.1">
    <property type="nucleotide sequence ID" value="NZ_CWGJ01000025.1"/>
</dbReference>
<comment type="catalytic activity">
    <reaction evidence="1">
        <text>(2S,3S)-2-methylcitrate = 2-methyl-cis-aconitate + H2O</text>
        <dbReference type="Rhea" id="RHEA:17725"/>
        <dbReference type="ChEBI" id="CHEBI:15377"/>
        <dbReference type="ChEBI" id="CHEBI:57872"/>
        <dbReference type="ChEBI" id="CHEBI:58853"/>
        <dbReference type="EC" id="4.2.1.79"/>
    </reaction>
</comment>
<dbReference type="InterPro" id="IPR042188">
    <property type="entry name" value="MmgE/PrpD_sf_2"/>
</dbReference>
<dbReference type="Pfam" id="PF19305">
    <property type="entry name" value="MmgE_PrpD_C"/>
    <property type="match status" value="1"/>
</dbReference>
<dbReference type="EMBL" id="CWGJ01000025">
    <property type="protein sequence ID" value="CRX39073.1"/>
    <property type="molecule type" value="Genomic_DNA"/>
</dbReference>
<protein>
    <recommendedName>
        <fullName evidence="5">2-methylcitrate dehydratase</fullName>
        <ecNumber evidence="4">4.2.1.79</ecNumber>
    </recommendedName>
</protein>
<keyword evidence="10" id="KW-1185">Reference proteome</keyword>
<evidence type="ECO:0000256" key="6">
    <source>
        <dbReference type="ARBA" id="ARBA00023239"/>
    </source>
</evidence>
<gene>
    <name evidence="9" type="primary">prpD</name>
    <name evidence="9" type="ORF">ELAC_1746</name>
</gene>